<proteinExistence type="predicted"/>
<gene>
    <name evidence="1" type="ORF">C0Q70_15711</name>
</gene>
<name>A0A2T7NVM0_POMCA</name>
<protein>
    <submittedName>
        <fullName evidence="1">Uncharacterized protein</fullName>
    </submittedName>
</protein>
<evidence type="ECO:0000313" key="1">
    <source>
        <dbReference type="EMBL" id="PVD25213.1"/>
    </source>
</evidence>
<reference evidence="1 2" key="1">
    <citation type="submission" date="2018-04" db="EMBL/GenBank/DDBJ databases">
        <title>The genome of golden apple snail Pomacea canaliculata provides insight into stress tolerance and invasive adaptation.</title>
        <authorList>
            <person name="Liu C."/>
            <person name="Liu B."/>
            <person name="Ren Y."/>
            <person name="Zhang Y."/>
            <person name="Wang H."/>
            <person name="Li S."/>
            <person name="Jiang F."/>
            <person name="Yin L."/>
            <person name="Zhang G."/>
            <person name="Qian W."/>
            <person name="Fan W."/>
        </authorList>
    </citation>
    <scope>NUCLEOTIDE SEQUENCE [LARGE SCALE GENOMIC DNA]</scope>
    <source>
        <strain evidence="1">SZHN2017</strain>
        <tissue evidence="1">Muscle</tissue>
    </source>
</reference>
<dbReference type="Proteomes" id="UP000245119">
    <property type="component" value="Linkage Group LG9"/>
</dbReference>
<sequence>MALKTLPVVESALFYRFVTSSHSIQTSVEAREVTVAMTLGGSCERLGGHQACLPREEGYTISLQIQSWKTEGGGRDLQEIAWNPRAQTLSRIGLALGKAIER</sequence>
<keyword evidence="2" id="KW-1185">Reference proteome</keyword>
<dbReference type="AlphaFoldDB" id="A0A2T7NVM0"/>
<dbReference type="EMBL" id="PZQS01000009">
    <property type="protein sequence ID" value="PVD25213.1"/>
    <property type="molecule type" value="Genomic_DNA"/>
</dbReference>
<evidence type="ECO:0000313" key="2">
    <source>
        <dbReference type="Proteomes" id="UP000245119"/>
    </source>
</evidence>
<accession>A0A2T7NVM0</accession>
<comment type="caution">
    <text evidence="1">The sequence shown here is derived from an EMBL/GenBank/DDBJ whole genome shotgun (WGS) entry which is preliminary data.</text>
</comment>
<organism evidence="1 2">
    <name type="scientific">Pomacea canaliculata</name>
    <name type="common">Golden apple snail</name>
    <dbReference type="NCBI Taxonomy" id="400727"/>
    <lineage>
        <taxon>Eukaryota</taxon>
        <taxon>Metazoa</taxon>
        <taxon>Spiralia</taxon>
        <taxon>Lophotrochozoa</taxon>
        <taxon>Mollusca</taxon>
        <taxon>Gastropoda</taxon>
        <taxon>Caenogastropoda</taxon>
        <taxon>Architaenioglossa</taxon>
        <taxon>Ampullarioidea</taxon>
        <taxon>Ampullariidae</taxon>
        <taxon>Pomacea</taxon>
    </lineage>
</organism>